<dbReference type="AlphaFoldDB" id="J0LIN0"/>
<evidence type="ECO:0000256" key="4">
    <source>
        <dbReference type="PIRSR" id="PIRSR036492-1"/>
    </source>
</evidence>
<dbReference type="PROSITE" id="PS00687">
    <property type="entry name" value="ALDEHYDE_DEHYDR_GLU"/>
    <property type="match status" value="1"/>
</dbReference>
<dbReference type="InterPro" id="IPR016161">
    <property type="entry name" value="Ald_DH/histidinol_DH"/>
</dbReference>
<accession>J0LIN0</accession>
<dbReference type="OrthoDB" id="440325at2759"/>
<organism evidence="8 9">
    <name type="scientific">Auricularia subglabra (strain TFB-10046 / SS5)</name>
    <name type="common">White-rot fungus</name>
    <name type="synonym">Auricularia delicata (strain TFB10046)</name>
    <dbReference type="NCBI Taxonomy" id="717982"/>
    <lineage>
        <taxon>Eukaryota</taxon>
        <taxon>Fungi</taxon>
        <taxon>Dikarya</taxon>
        <taxon>Basidiomycota</taxon>
        <taxon>Agaricomycotina</taxon>
        <taxon>Agaricomycetes</taxon>
        <taxon>Auriculariales</taxon>
        <taxon>Auriculariaceae</taxon>
        <taxon>Auricularia</taxon>
    </lineage>
</organism>
<dbReference type="KEGG" id="adl:AURDEDRAFT_116280"/>
<dbReference type="SUPFAM" id="SSF53720">
    <property type="entry name" value="ALDH-like"/>
    <property type="match status" value="1"/>
</dbReference>
<dbReference type="Gene3D" id="3.40.605.10">
    <property type="entry name" value="Aldehyde Dehydrogenase, Chain A, domain 1"/>
    <property type="match status" value="1"/>
</dbReference>
<dbReference type="InterPro" id="IPR012394">
    <property type="entry name" value="Aldehyde_DH_NAD(P)"/>
</dbReference>
<evidence type="ECO:0000313" key="8">
    <source>
        <dbReference type="EMBL" id="EJD39087.1"/>
    </source>
</evidence>
<dbReference type="GO" id="GO:0005737">
    <property type="term" value="C:cytoplasm"/>
    <property type="evidence" value="ECO:0007669"/>
    <property type="project" value="TreeGrafter"/>
</dbReference>
<feature type="active site" evidence="4 5">
    <location>
        <position position="159"/>
    </location>
</feature>
<sequence length="424" mass="46172">MGRSAVDAISDIIPVIASSIAAANSLEEWTAPAKPKASQQWQAGWDPTVYPVPKGAVLIISPWNYLIPLTFIPFVGALAAGCTAALKLPELVPATCQLFAEILPRYLDPNAYKVINGAVDETTHALELRWAHIFYTGGGRVGRIIATVAAKHVTPTTLELGGKSPVFVDAENGNTDLTIAARRIMWGKHLNSGQTCVAPDYVLVEREHQDALVSAFQQVYSDFWPYPDGAMSPQAEISGFPTPAHYERARVLLSRTKGRVAVGGKYDDARRRMEPTVVADVTLGDALMEEELFCPILAVVPVDGGVDKAIDIIRSRPNPLAIYIFTDSEETKDHFLRRTQSGTVNFNDTFSQLMIPEIPFGGHGESGYGAYQGKLSFDTFTHFRGSINVPPAAEPYMRGRYPPQGENALQSAVAVEESFVIPDE</sequence>
<dbReference type="PANTHER" id="PTHR43570">
    <property type="entry name" value="ALDEHYDE DEHYDROGENASE"/>
    <property type="match status" value="1"/>
</dbReference>
<dbReference type="PIRSF" id="PIRSF036492">
    <property type="entry name" value="ALDH"/>
    <property type="match status" value="1"/>
</dbReference>
<dbReference type="Pfam" id="PF00171">
    <property type="entry name" value="Aldedh"/>
    <property type="match status" value="1"/>
</dbReference>
<dbReference type="OMA" id="RYLYLYC"/>
<evidence type="ECO:0000256" key="6">
    <source>
        <dbReference type="RuleBase" id="RU003345"/>
    </source>
</evidence>
<feature type="active site" evidence="4">
    <location>
        <position position="196"/>
    </location>
</feature>
<evidence type="ECO:0000256" key="2">
    <source>
        <dbReference type="ARBA" id="ARBA00023002"/>
    </source>
</evidence>
<evidence type="ECO:0000256" key="1">
    <source>
        <dbReference type="ARBA" id="ARBA00009986"/>
    </source>
</evidence>
<dbReference type="InterPro" id="IPR015590">
    <property type="entry name" value="Aldehyde_DH_dom"/>
</dbReference>
<dbReference type="GO" id="GO:0004029">
    <property type="term" value="F:aldehyde dehydrogenase (NAD+) activity"/>
    <property type="evidence" value="ECO:0007669"/>
    <property type="project" value="TreeGrafter"/>
</dbReference>
<evidence type="ECO:0000256" key="5">
    <source>
        <dbReference type="PROSITE-ProRule" id="PRU10007"/>
    </source>
</evidence>
<proteinExistence type="inferred from homology"/>
<dbReference type="Gene3D" id="3.40.309.10">
    <property type="entry name" value="Aldehyde Dehydrogenase, Chain A, domain 2"/>
    <property type="match status" value="1"/>
</dbReference>
<dbReference type="PANTHER" id="PTHR43570:SF16">
    <property type="entry name" value="ALDEHYDE DEHYDROGENASE TYPE III, ISOFORM Q"/>
    <property type="match status" value="1"/>
</dbReference>
<keyword evidence="9" id="KW-1185">Reference proteome</keyword>
<protein>
    <recommendedName>
        <fullName evidence="3">Aldehyde dehydrogenase</fullName>
    </recommendedName>
</protein>
<keyword evidence="2 3" id="KW-0560">Oxidoreductase</keyword>
<dbReference type="InterPro" id="IPR016162">
    <property type="entry name" value="Ald_DH_N"/>
</dbReference>
<dbReference type="GO" id="GO:0006081">
    <property type="term" value="P:aldehyde metabolic process"/>
    <property type="evidence" value="ECO:0007669"/>
    <property type="project" value="InterPro"/>
</dbReference>
<feature type="domain" description="Aldehyde dehydrogenase" evidence="7">
    <location>
        <begin position="23"/>
        <end position="383"/>
    </location>
</feature>
<dbReference type="eggNOG" id="KOG2456">
    <property type="taxonomic scope" value="Eukaryota"/>
</dbReference>
<dbReference type="Proteomes" id="UP000006514">
    <property type="component" value="Unassembled WGS sequence"/>
</dbReference>
<evidence type="ECO:0000313" key="9">
    <source>
        <dbReference type="Proteomes" id="UP000006514"/>
    </source>
</evidence>
<dbReference type="InParanoid" id="J0LIN0"/>
<evidence type="ECO:0000256" key="3">
    <source>
        <dbReference type="PIRNR" id="PIRNR036492"/>
    </source>
</evidence>
<dbReference type="EMBL" id="JH687817">
    <property type="protein sequence ID" value="EJD39087.1"/>
    <property type="molecule type" value="Genomic_DNA"/>
</dbReference>
<reference evidence="9" key="1">
    <citation type="journal article" date="2012" name="Science">
        <title>The Paleozoic origin of enzymatic lignin decomposition reconstructed from 31 fungal genomes.</title>
        <authorList>
            <person name="Floudas D."/>
            <person name="Binder M."/>
            <person name="Riley R."/>
            <person name="Barry K."/>
            <person name="Blanchette R.A."/>
            <person name="Henrissat B."/>
            <person name="Martinez A.T."/>
            <person name="Otillar R."/>
            <person name="Spatafora J.W."/>
            <person name="Yadav J.S."/>
            <person name="Aerts A."/>
            <person name="Benoit I."/>
            <person name="Boyd A."/>
            <person name="Carlson A."/>
            <person name="Copeland A."/>
            <person name="Coutinho P.M."/>
            <person name="de Vries R.P."/>
            <person name="Ferreira P."/>
            <person name="Findley K."/>
            <person name="Foster B."/>
            <person name="Gaskell J."/>
            <person name="Glotzer D."/>
            <person name="Gorecki P."/>
            <person name="Heitman J."/>
            <person name="Hesse C."/>
            <person name="Hori C."/>
            <person name="Igarashi K."/>
            <person name="Jurgens J.A."/>
            <person name="Kallen N."/>
            <person name="Kersten P."/>
            <person name="Kohler A."/>
            <person name="Kuees U."/>
            <person name="Kumar T.K.A."/>
            <person name="Kuo A."/>
            <person name="LaButti K."/>
            <person name="Larrondo L.F."/>
            <person name="Lindquist E."/>
            <person name="Ling A."/>
            <person name="Lombard V."/>
            <person name="Lucas S."/>
            <person name="Lundell T."/>
            <person name="Martin R."/>
            <person name="McLaughlin D.J."/>
            <person name="Morgenstern I."/>
            <person name="Morin E."/>
            <person name="Murat C."/>
            <person name="Nagy L.G."/>
            <person name="Nolan M."/>
            <person name="Ohm R.A."/>
            <person name="Patyshakuliyeva A."/>
            <person name="Rokas A."/>
            <person name="Ruiz-Duenas F.J."/>
            <person name="Sabat G."/>
            <person name="Salamov A."/>
            <person name="Samejima M."/>
            <person name="Schmutz J."/>
            <person name="Slot J.C."/>
            <person name="St John F."/>
            <person name="Stenlid J."/>
            <person name="Sun H."/>
            <person name="Sun S."/>
            <person name="Syed K."/>
            <person name="Tsang A."/>
            <person name="Wiebenga A."/>
            <person name="Young D."/>
            <person name="Pisabarro A."/>
            <person name="Eastwood D.C."/>
            <person name="Martin F."/>
            <person name="Cullen D."/>
            <person name="Grigoriev I.V."/>
            <person name="Hibbett D.S."/>
        </authorList>
    </citation>
    <scope>NUCLEOTIDE SEQUENCE [LARGE SCALE GENOMIC DNA]</scope>
    <source>
        <strain evidence="9">TFB10046</strain>
    </source>
</reference>
<dbReference type="InterPro" id="IPR016163">
    <property type="entry name" value="Ald_DH_C"/>
</dbReference>
<name>J0LIN0_AURST</name>
<comment type="similarity">
    <text evidence="1 3 6">Belongs to the aldehyde dehydrogenase family.</text>
</comment>
<gene>
    <name evidence="8" type="ORF">AURDEDRAFT_116280</name>
</gene>
<evidence type="ECO:0000259" key="7">
    <source>
        <dbReference type="Pfam" id="PF00171"/>
    </source>
</evidence>
<dbReference type="InterPro" id="IPR029510">
    <property type="entry name" value="Ald_DH_CS_GLU"/>
</dbReference>